<evidence type="ECO:0000256" key="3">
    <source>
        <dbReference type="ARBA" id="ARBA00013236"/>
    </source>
</evidence>
<dbReference type="PIRSF" id="PIRSF000484">
    <property type="entry name" value="NAPRT"/>
    <property type="match status" value="1"/>
</dbReference>
<dbReference type="PANTHER" id="PTHR11098:SF1">
    <property type="entry name" value="NICOTINATE PHOSPHORIBOSYLTRANSFERASE"/>
    <property type="match status" value="1"/>
</dbReference>
<dbReference type="InterPro" id="IPR040727">
    <property type="entry name" value="NAPRTase_N"/>
</dbReference>
<dbReference type="GO" id="GO:0016757">
    <property type="term" value="F:glycosyltransferase activity"/>
    <property type="evidence" value="ECO:0007669"/>
    <property type="project" value="UniProtKB-KW"/>
</dbReference>
<evidence type="ECO:0000256" key="7">
    <source>
        <dbReference type="ARBA" id="ARBA00022679"/>
    </source>
</evidence>
<evidence type="ECO:0000256" key="8">
    <source>
        <dbReference type="ARBA" id="ARBA00048668"/>
    </source>
</evidence>
<dbReference type="OrthoDB" id="9770610at2"/>
<evidence type="ECO:0000256" key="2">
    <source>
        <dbReference type="ARBA" id="ARBA00010897"/>
    </source>
</evidence>
<dbReference type="Pfam" id="PF17956">
    <property type="entry name" value="NAPRTase_C"/>
    <property type="match status" value="1"/>
</dbReference>
<name>A0A372IUN3_9BACT</name>
<evidence type="ECO:0000256" key="4">
    <source>
        <dbReference type="ARBA" id="ARBA00022553"/>
    </source>
</evidence>
<accession>A0A372IUN3</accession>
<dbReference type="InterPro" id="IPR041619">
    <property type="entry name" value="NAPRTase_C"/>
</dbReference>
<comment type="function">
    <text evidence="9">Catalyzes the first step in the biosynthesis of NAD from nicotinic acid, the ATP-dependent synthesis of beta-nicotinate D-ribonucleotide from nicotinate and 5-phospho-D-ribose 1-phosphate.</text>
</comment>
<evidence type="ECO:0000256" key="6">
    <source>
        <dbReference type="ARBA" id="ARBA00022642"/>
    </source>
</evidence>
<sequence length="454" mass="49853">MWRPVPALSADLYELTMAAAYWMNGIHAGASFELFVRNIGENRNYLIAAGIERALRYLEEFHFEPEEIEFLRQHPAFRQVDSGFFDYLAALRFTGDVRAMAEGTPFFADEPILRVTAPVIQAQLFETALLSMVGFETAVASKAARVVEAAQGHPVSEFGSRHAHGTEAALYAARAAYLAGCNGTSNSEAGLAFGIPVTGTMAHSYIMTYSDELESFIDFSRVIGERTTLLLDTYDTMRALESILVAGLHPSAVRLDSGDRLTLSKQVRARLDQAGLHDVKIVVTGELNEWRVDELLRAGAPIDSFGVGTEIATAKDDPALSCVYKLVHIDLGAGPRFRAKLSAEKHTWPSCKQVYRFRDAQGRLDHDVLASVSEEIPGGEPLLRHVVSGGHLIEPPPALEDLRARCSAMRAELPDHLLRLEPDHSYRVEVTGKLKAMLDHLREAQGVARVASTG</sequence>
<dbReference type="EC" id="6.3.4.21" evidence="3 9"/>
<feature type="domain" description="Nicotinate phosphoribosyltransferase C-terminal" evidence="11">
    <location>
        <begin position="380"/>
        <end position="437"/>
    </location>
</feature>
<dbReference type="CDD" id="cd01570">
    <property type="entry name" value="NAPRTase_A"/>
    <property type="match status" value="1"/>
</dbReference>
<dbReference type="InterPro" id="IPR036068">
    <property type="entry name" value="Nicotinate_pribotase-like_C"/>
</dbReference>
<evidence type="ECO:0000259" key="11">
    <source>
        <dbReference type="Pfam" id="PF17956"/>
    </source>
</evidence>
<reference evidence="12 13" key="1">
    <citation type="submission" date="2018-08" db="EMBL/GenBank/DDBJ databases">
        <title>Acidipila sp. 4G-K13, an acidobacterium isolated from forest soil.</title>
        <authorList>
            <person name="Gao Z.-H."/>
            <person name="Qiu L.-H."/>
        </authorList>
    </citation>
    <scope>NUCLEOTIDE SEQUENCE [LARGE SCALE GENOMIC DNA]</scope>
    <source>
        <strain evidence="12 13">4G-K13</strain>
    </source>
</reference>
<dbReference type="PANTHER" id="PTHR11098">
    <property type="entry name" value="NICOTINATE PHOSPHORIBOSYLTRANSFERASE"/>
    <property type="match status" value="1"/>
</dbReference>
<gene>
    <name evidence="12" type="ORF">D0Y96_03410</name>
</gene>
<dbReference type="NCBIfam" id="NF009131">
    <property type="entry name" value="PRK12484.1"/>
    <property type="match status" value="1"/>
</dbReference>
<keyword evidence="4" id="KW-0597">Phosphoprotein</keyword>
<keyword evidence="6 9" id="KW-0662">Pyridine nucleotide biosynthesis</keyword>
<dbReference type="NCBIfam" id="NF006696">
    <property type="entry name" value="PRK09243.1-3"/>
    <property type="match status" value="1"/>
</dbReference>
<dbReference type="GO" id="GO:0005829">
    <property type="term" value="C:cytosol"/>
    <property type="evidence" value="ECO:0007669"/>
    <property type="project" value="TreeGrafter"/>
</dbReference>
<evidence type="ECO:0000313" key="13">
    <source>
        <dbReference type="Proteomes" id="UP000264702"/>
    </source>
</evidence>
<dbReference type="GO" id="GO:0034355">
    <property type="term" value="P:NAD+ biosynthetic process via the salvage pathway"/>
    <property type="evidence" value="ECO:0007669"/>
    <property type="project" value="TreeGrafter"/>
</dbReference>
<dbReference type="SUPFAM" id="SSF54675">
    <property type="entry name" value="Nicotinate/Quinolinate PRTase N-terminal domain-like"/>
    <property type="match status" value="1"/>
</dbReference>
<dbReference type="NCBIfam" id="TIGR01513">
    <property type="entry name" value="NAPRTase_put"/>
    <property type="match status" value="1"/>
</dbReference>
<dbReference type="InterPro" id="IPR006405">
    <property type="entry name" value="Nic_PRibTrfase_pncB"/>
</dbReference>
<dbReference type="SUPFAM" id="SSF51690">
    <property type="entry name" value="Nicotinate/Quinolinate PRTase C-terminal domain-like"/>
    <property type="match status" value="1"/>
</dbReference>
<dbReference type="UniPathway" id="UPA00253">
    <property type="reaction ID" value="UER00457"/>
</dbReference>
<keyword evidence="12" id="KW-0328">Glycosyltransferase</keyword>
<dbReference type="GO" id="GO:0004516">
    <property type="term" value="F:nicotinate phosphoribosyltransferase activity"/>
    <property type="evidence" value="ECO:0007669"/>
    <property type="project" value="UniProtKB-UniRule"/>
</dbReference>
<proteinExistence type="inferred from homology"/>
<evidence type="ECO:0000259" key="10">
    <source>
        <dbReference type="Pfam" id="PF17767"/>
    </source>
</evidence>
<comment type="caution">
    <text evidence="12">The sequence shown here is derived from an EMBL/GenBank/DDBJ whole genome shotgun (WGS) entry which is preliminary data.</text>
</comment>
<dbReference type="Gene3D" id="3.20.20.70">
    <property type="entry name" value="Aldolase class I"/>
    <property type="match status" value="1"/>
</dbReference>
<keyword evidence="7 9" id="KW-0808">Transferase</keyword>
<comment type="similarity">
    <text evidence="2 9">Belongs to the NAPRTase family.</text>
</comment>
<dbReference type="Gene3D" id="3.20.140.10">
    <property type="entry name" value="nicotinate phosphoribosyltransferase"/>
    <property type="match status" value="2"/>
</dbReference>
<evidence type="ECO:0000256" key="1">
    <source>
        <dbReference type="ARBA" id="ARBA00004952"/>
    </source>
</evidence>
<dbReference type="RefSeq" id="WP_117297902.1">
    <property type="nucleotide sequence ID" value="NZ_QVQT02000001.1"/>
</dbReference>
<dbReference type="EMBL" id="QVQT01000001">
    <property type="protein sequence ID" value="RFU18605.1"/>
    <property type="molecule type" value="Genomic_DNA"/>
</dbReference>
<organism evidence="12 13">
    <name type="scientific">Paracidobacterium acidisoli</name>
    <dbReference type="NCBI Taxonomy" id="2303751"/>
    <lineage>
        <taxon>Bacteria</taxon>
        <taxon>Pseudomonadati</taxon>
        <taxon>Acidobacteriota</taxon>
        <taxon>Terriglobia</taxon>
        <taxon>Terriglobales</taxon>
        <taxon>Acidobacteriaceae</taxon>
        <taxon>Paracidobacterium</taxon>
    </lineage>
</organism>
<comment type="PTM">
    <text evidence="9">Transiently phosphorylated on a His residue during the reaction cycle. Phosphorylation strongly increases the affinity for substrates and increases the rate of nicotinate D-ribonucleotide production. Dephosphorylation regenerates the low-affinity form of the enzyme, leading to product release.</text>
</comment>
<evidence type="ECO:0000313" key="12">
    <source>
        <dbReference type="EMBL" id="RFU18605.1"/>
    </source>
</evidence>
<dbReference type="InterPro" id="IPR013785">
    <property type="entry name" value="Aldolase_TIM"/>
</dbReference>
<evidence type="ECO:0000256" key="9">
    <source>
        <dbReference type="RuleBase" id="RU365100"/>
    </source>
</evidence>
<comment type="catalytic activity">
    <reaction evidence="8 9">
        <text>5-phospho-alpha-D-ribose 1-diphosphate + nicotinate + ATP + H2O = nicotinate beta-D-ribonucleotide + ADP + phosphate + diphosphate</text>
        <dbReference type="Rhea" id="RHEA:36163"/>
        <dbReference type="ChEBI" id="CHEBI:15377"/>
        <dbReference type="ChEBI" id="CHEBI:30616"/>
        <dbReference type="ChEBI" id="CHEBI:32544"/>
        <dbReference type="ChEBI" id="CHEBI:33019"/>
        <dbReference type="ChEBI" id="CHEBI:43474"/>
        <dbReference type="ChEBI" id="CHEBI:57502"/>
        <dbReference type="ChEBI" id="CHEBI:58017"/>
        <dbReference type="ChEBI" id="CHEBI:456216"/>
        <dbReference type="EC" id="6.3.4.21"/>
    </reaction>
</comment>
<dbReference type="AlphaFoldDB" id="A0A372IUN3"/>
<protein>
    <recommendedName>
        <fullName evidence="3 9">Nicotinate phosphoribosyltransferase</fullName>
        <ecNumber evidence="3 9">6.3.4.21</ecNumber>
    </recommendedName>
</protein>
<dbReference type="InterPro" id="IPR007229">
    <property type="entry name" value="Nic_PRibTrfase-Fam"/>
</dbReference>
<keyword evidence="13" id="KW-1185">Reference proteome</keyword>
<keyword evidence="5 9" id="KW-0436">Ligase</keyword>
<feature type="domain" description="Nicotinate phosphoribosyltransferase N-terminal" evidence="10">
    <location>
        <begin position="8"/>
        <end position="133"/>
    </location>
</feature>
<dbReference type="Proteomes" id="UP000264702">
    <property type="component" value="Unassembled WGS sequence"/>
</dbReference>
<evidence type="ECO:0000256" key="5">
    <source>
        <dbReference type="ARBA" id="ARBA00022598"/>
    </source>
</evidence>
<dbReference type="Pfam" id="PF17767">
    <property type="entry name" value="NAPRTase_N"/>
    <property type="match status" value="1"/>
</dbReference>
<comment type="pathway">
    <text evidence="1 9">Cofactor biosynthesis; NAD(+) biosynthesis; nicotinate D-ribonucleotide from nicotinate: step 1/1.</text>
</comment>